<evidence type="ECO:0000256" key="1">
    <source>
        <dbReference type="ARBA" id="ARBA00004772"/>
    </source>
</evidence>
<dbReference type="PANTHER" id="PTHR38042">
    <property type="entry name" value="UROPORPHYRINOGEN-III SYNTHASE, CHLOROPLASTIC"/>
    <property type="match status" value="1"/>
</dbReference>
<dbReference type="OrthoDB" id="9787650at2"/>
<organism evidence="11 12">
    <name type="scientific">Ramlibacter henchirensis</name>
    <dbReference type="NCBI Taxonomy" id="204072"/>
    <lineage>
        <taxon>Bacteria</taxon>
        <taxon>Pseudomonadati</taxon>
        <taxon>Pseudomonadota</taxon>
        <taxon>Betaproteobacteria</taxon>
        <taxon>Burkholderiales</taxon>
        <taxon>Comamonadaceae</taxon>
        <taxon>Ramlibacter</taxon>
    </lineage>
</organism>
<comment type="caution">
    <text evidence="11">The sequence shown here is derived from an EMBL/GenBank/DDBJ whole genome shotgun (WGS) entry which is preliminary data.</text>
</comment>
<keyword evidence="5 9" id="KW-0627">Porphyrin biosynthesis</keyword>
<comment type="similarity">
    <text evidence="2 9">Belongs to the uroporphyrinogen-III synthase family.</text>
</comment>
<evidence type="ECO:0000256" key="3">
    <source>
        <dbReference type="ARBA" id="ARBA00013109"/>
    </source>
</evidence>
<reference evidence="11 12" key="1">
    <citation type="submission" date="2019-03" db="EMBL/GenBank/DDBJ databases">
        <title>Ramlibacter henchirensis DSM 14656, whole genome shotgun sequence.</title>
        <authorList>
            <person name="Zhang X."/>
            <person name="Feng G."/>
            <person name="Zhu H."/>
        </authorList>
    </citation>
    <scope>NUCLEOTIDE SEQUENCE [LARGE SCALE GENOMIC DNA]</scope>
    <source>
        <strain evidence="11 12">DSM 14656</strain>
    </source>
</reference>
<dbReference type="Gene3D" id="3.40.50.10090">
    <property type="match status" value="2"/>
</dbReference>
<dbReference type="Proteomes" id="UP000298180">
    <property type="component" value="Unassembled WGS sequence"/>
</dbReference>
<dbReference type="GO" id="GO:0004852">
    <property type="term" value="F:uroporphyrinogen-III synthase activity"/>
    <property type="evidence" value="ECO:0007669"/>
    <property type="project" value="UniProtKB-UniRule"/>
</dbReference>
<evidence type="ECO:0000256" key="7">
    <source>
        <dbReference type="ARBA" id="ARBA00040167"/>
    </source>
</evidence>
<dbReference type="GO" id="GO:0006782">
    <property type="term" value="P:protoporphyrinogen IX biosynthetic process"/>
    <property type="evidence" value="ECO:0007669"/>
    <property type="project" value="UniProtKB-UniRule"/>
</dbReference>
<dbReference type="CDD" id="cd06578">
    <property type="entry name" value="HemD"/>
    <property type="match status" value="1"/>
</dbReference>
<dbReference type="InterPro" id="IPR003754">
    <property type="entry name" value="4pyrrol_synth_uPrphyn_synth"/>
</dbReference>
<gene>
    <name evidence="11" type="ORF">EZ313_14525</name>
</gene>
<dbReference type="Pfam" id="PF02602">
    <property type="entry name" value="HEM4"/>
    <property type="match status" value="1"/>
</dbReference>
<dbReference type="PANTHER" id="PTHR38042:SF1">
    <property type="entry name" value="UROPORPHYRINOGEN-III SYNTHASE, CHLOROPLASTIC"/>
    <property type="match status" value="1"/>
</dbReference>
<keyword evidence="4 9" id="KW-0456">Lyase</keyword>
<evidence type="ECO:0000256" key="6">
    <source>
        <dbReference type="ARBA" id="ARBA00037589"/>
    </source>
</evidence>
<feature type="domain" description="Tetrapyrrole biosynthesis uroporphyrinogen III synthase" evidence="10">
    <location>
        <begin position="14"/>
        <end position="248"/>
    </location>
</feature>
<proteinExistence type="inferred from homology"/>
<dbReference type="SUPFAM" id="SSF69618">
    <property type="entry name" value="HemD-like"/>
    <property type="match status" value="1"/>
</dbReference>
<comment type="catalytic activity">
    <reaction evidence="8 9">
        <text>hydroxymethylbilane = uroporphyrinogen III + H2O</text>
        <dbReference type="Rhea" id="RHEA:18965"/>
        <dbReference type="ChEBI" id="CHEBI:15377"/>
        <dbReference type="ChEBI" id="CHEBI:57308"/>
        <dbReference type="ChEBI" id="CHEBI:57845"/>
        <dbReference type="EC" id="4.2.1.75"/>
    </reaction>
</comment>
<evidence type="ECO:0000313" key="11">
    <source>
        <dbReference type="EMBL" id="TFZ02475.1"/>
    </source>
</evidence>
<evidence type="ECO:0000313" key="12">
    <source>
        <dbReference type="Proteomes" id="UP000298180"/>
    </source>
</evidence>
<dbReference type="AlphaFoldDB" id="A0A4Z0BWR5"/>
<dbReference type="InterPro" id="IPR039793">
    <property type="entry name" value="UROS/Hem4"/>
</dbReference>
<protein>
    <recommendedName>
        <fullName evidence="7 9">Uroporphyrinogen-III synthase</fullName>
        <ecNumber evidence="3 9">4.2.1.75</ecNumber>
    </recommendedName>
</protein>
<dbReference type="RefSeq" id="WP_135264000.1">
    <property type="nucleotide sequence ID" value="NZ_SMLM01000002.1"/>
</dbReference>
<evidence type="ECO:0000256" key="8">
    <source>
        <dbReference type="ARBA" id="ARBA00048617"/>
    </source>
</evidence>
<keyword evidence="12" id="KW-1185">Reference proteome</keyword>
<dbReference type="EC" id="4.2.1.75" evidence="3 9"/>
<evidence type="ECO:0000259" key="10">
    <source>
        <dbReference type="Pfam" id="PF02602"/>
    </source>
</evidence>
<sequence length="254" mass="26943">MRVVLTRPRQEASRWEQALRAQGHDVLLLPLIEIGPAHDAESLQRAGAGLTGYDAVMFVSGSAVHGFSRDARLQAPWPAGTRAWCTGPGTAQALLAAGVPANRIDSPSTDAAQFDSETLWTQVAAQVRPGFRVLLVRGAGADGRASGRDWLASQLQAANAEVDTVVAYTRRPPVWSDAERATAAAAAEDGSIWLFSSSEAIANLLQLLPHCSWSRARALATHERIAQSARDAGFGVVCLSRPAEEAVIATLESS</sequence>
<evidence type="ECO:0000256" key="5">
    <source>
        <dbReference type="ARBA" id="ARBA00023244"/>
    </source>
</evidence>
<dbReference type="InterPro" id="IPR036108">
    <property type="entry name" value="4pyrrol_syn_uPrphyn_synt_sf"/>
</dbReference>
<comment type="pathway">
    <text evidence="1 9">Porphyrin-containing compound metabolism; protoporphyrin-IX biosynthesis; coproporphyrinogen-III from 5-aminolevulinate: step 3/4.</text>
</comment>
<name>A0A4Z0BWR5_9BURK</name>
<dbReference type="EMBL" id="SMLM01000002">
    <property type="protein sequence ID" value="TFZ02475.1"/>
    <property type="molecule type" value="Genomic_DNA"/>
</dbReference>
<accession>A0A4Z0BWR5</accession>
<comment type="function">
    <text evidence="6 9">Catalyzes cyclization of the linear tetrapyrrole, hydroxymethylbilane, to the macrocyclic uroporphyrinogen III.</text>
</comment>
<evidence type="ECO:0000256" key="4">
    <source>
        <dbReference type="ARBA" id="ARBA00023239"/>
    </source>
</evidence>
<dbReference type="UniPathway" id="UPA00251">
    <property type="reaction ID" value="UER00320"/>
</dbReference>
<evidence type="ECO:0000256" key="2">
    <source>
        <dbReference type="ARBA" id="ARBA00008133"/>
    </source>
</evidence>
<evidence type="ECO:0000256" key="9">
    <source>
        <dbReference type="RuleBase" id="RU366031"/>
    </source>
</evidence>
<dbReference type="GO" id="GO:0006780">
    <property type="term" value="P:uroporphyrinogen III biosynthetic process"/>
    <property type="evidence" value="ECO:0007669"/>
    <property type="project" value="UniProtKB-UniRule"/>
</dbReference>